<accession>A0A2S3IMS4</accession>
<reference evidence="1" key="1">
    <citation type="submission" date="2018-04" db="EMBL/GenBank/DDBJ databases">
        <title>WGS assembly of Panicum hallii.</title>
        <authorList>
            <person name="Lovell J."/>
            <person name="Jenkins J."/>
            <person name="Lowry D."/>
            <person name="Mamidi S."/>
            <person name="Sreedasyam A."/>
            <person name="Weng X."/>
            <person name="Barry K."/>
            <person name="Bonette J."/>
            <person name="Campitelli B."/>
            <person name="Daum C."/>
            <person name="Gordon S."/>
            <person name="Gould B."/>
            <person name="Lipzen A."/>
            <person name="Macqueen A."/>
            <person name="Palacio-Mejia J."/>
            <person name="Plott C."/>
            <person name="Shakirov E."/>
            <person name="Shu S."/>
            <person name="Yoshinaga Y."/>
            <person name="Zane M."/>
            <person name="Rokhsar D."/>
            <person name="Grimwood J."/>
            <person name="Schmutz J."/>
            <person name="Juenger T."/>
        </authorList>
    </citation>
    <scope>NUCLEOTIDE SEQUENCE [LARGE SCALE GENOMIC DNA]</scope>
    <source>
        <strain evidence="1">FIL2</strain>
    </source>
</reference>
<name>A0A2S3IMS4_9POAL</name>
<protein>
    <submittedName>
        <fullName evidence="1">Uncharacterized protein</fullName>
    </submittedName>
</protein>
<dbReference type="EMBL" id="CM008054">
    <property type="protein sequence ID" value="PAN47777.1"/>
    <property type="molecule type" value="Genomic_DNA"/>
</dbReference>
<dbReference type="AlphaFoldDB" id="A0A2S3IMS4"/>
<proteinExistence type="predicted"/>
<sequence>MCYDIEASVVHFNFPELVLSFSHVNCPENFYVCLTWMTISGDTLQSLILKDKDIHLLNILKLNKFHVLYFLVHEISNASTDLIEINTMHVRFFLAQYRHGQGSKTGCLRYD</sequence>
<evidence type="ECO:0000313" key="1">
    <source>
        <dbReference type="EMBL" id="PAN47777.1"/>
    </source>
</evidence>
<dbReference type="Proteomes" id="UP000243499">
    <property type="component" value="Chromosome 9"/>
</dbReference>
<dbReference type="Gramene" id="PAN47777">
    <property type="protein sequence ID" value="PAN47777"/>
    <property type="gene ID" value="PAHAL_9G348500"/>
</dbReference>
<gene>
    <name evidence="1" type="ORF">PAHAL_9G348500</name>
</gene>
<organism evidence="1">
    <name type="scientific">Panicum hallii</name>
    <dbReference type="NCBI Taxonomy" id="206008"/>
    <lineage>
        <taxon>Eukaryota</taxon>
        <taxon>Viridiplantae</taxon>
        <taxon>Streptophyta</taxon>
        <taxon>Embryophyta</taxon>
        <taxon>Tracheophyta</taxon>
        <taxon>Spermatophyta</taxon>
        <taxon>Magnoliopsida</taxon>
        <taxon>Liliopsida</taxon>
        <taxon>Poales</taxon>
        <taxon>Poaceae</taxon>
        <taxon>PACMAD clade</taxon>
        <taxon>Panicoideae</taxon>
        <taxon>Panicodae</taxon>
        <taxon>Paniceae</taxon>
        <taxon>Panicinae</taxon>
        <taxon>Panicum</taxon>
        <taxon>Panicum sect. Panicum</taxon>
    </lineage>
</organism>